<feature type="region of interest" description="Disordered" evidence="1">
    <location>
        <begin position="420"/>
        <end position="460"/>
    </location>
</feature>
<dbReference type="PANTHER" id="PTHR28298">
    <property type="entry name" value="EISOSOME PROTEIN 1"/>
    <property type="match status" value="1"/>
</dbReference>
<gene>
    <name evidence="2" type="ORF">CFIMG_000719RA</name>
</gene>
<proteinExistence type="predicted"/>
<evidence type="ECO:0000256" key="1">
    <source>
        <dbReference type="SAM" id="MobiDB-lite"/>
    </source>
</evidence>
<feature type="compositionally biased region" description="Basic residues" evidence="1">
    <location>
        <begin position="528"/>
        <end position="540"/>
    </location>
</feature>
<feature type="compositionally biased region" description="Polar residues" evidence="1">
    <location>
        <begin position="778"/>
        <end position="795"/>
    </location>
</feature>
<feature type="compositionally biased region" description="Basic and acidic residues" evidence="1">
    <location>
        <begin position="351"/>
        <end position="361"/>
    </location>
</feature>
<reference evidence="2 3" key="2">
    <citation type="journal article" date="2013" name="IMA Fungus">
        <title>IMA Genome-F 1: Ceratocystis fimbriata: Draft nuclear genome sequence for the plant pathogen, Ceratocystis fimbriata.</title>
        <authorList>
            <person name="Wilken P.M."/>
            <person name="Steenkamp E.T."/>
            <person name="Wingfield M.J."/>
            <person name="de Beer Z.W."/>
            <person name="Wingfield B.D."/>
        </authorList>
    </citation>
    <scope>NUCLEOTIDE SEQUENCE [LARGE SCALE GENOMIC DNA]</scope>
    <source>
        <strain evidence="2 3">CBS 114723</strain>
    </source>
</reference>
<sequence length="1155" mass="122137">MATLHSKKTPTASGTGGVTMDHCAAAAYYGWYNTKSPVVHRPSNDDFSMAAANLVLSRSTTVSMSAPVSASASAAASASALAAIPRSSLPKQTGQRSPGQLPVSRRQSTLSTQTAPVPVDKLDKDAWSMAAARGALEQSFIKPKANKQQDQQQNTQLLAQALPLKLKQPLQQRRYSMQPPIRAPSGQALSAATVAHAPYLDNAQRRASAPPLYATRPRSMYSASSPTNGNINVSAAGYDRSRQEELHATALAMAQQMFAQQQAGSSKGKQKANMASAGVTHDPLHEKAWKLAQARLAQMDDGSLAVRDSQSYYIAEDRTSSRKFSRLGRRHSRQDDGSSGADGDDSDAEDGDFKAHADDQPRSIFAKRLSSVQVRKRQSERDALLAAARRNVENTMAEIDEETMATTGRLHPRHVTAWEAKAQKAAARRKAKRDRADEDDPDTPVSSWAGPSDKYNVGGGVTVDKTEVEALANQNLEPLFTDIKESAAIEKERKEQQRIEQETKKQEESADKARKGKLNEIVSIFNSQKKREKKEKKKQAKLAAKEAKMKDKGKTKGGQKHSKLKDSISAPVPIPGLEIPAMGASTQHLATTAGEPSAGEPSAASKPATSTAALADPSTAASPTAKPATDTVAPVDSTAVTAASPTVKPATDTVAPADPTADTAASSTVSPAELASPASPTEHSALGISSPISEAIPAFTSTPTYPDEPVPTIPDKSADRNLPTSSETAVMSATVSPEELHDFPASSPAGLSPIDESSTPTPDTTVIAAVPFTDGSPDASTHATTIENNATSQVQHETEPAETSSKHEPAVPLAALAGATGAGVGAAASTALESSHQTATDALGSPLHPLQSNPPMIEAKKRINDNIDVDSAYGPNYDQGAQQQEKELASSSTTQEPQKTHVSMPTIAASSVDDSLSNGGLSNSAPAQDPTTPEAEHKAKGVPSSELSRDERREASLERARQTQLNAASVLPEQQKRISQAAHVDEEYDIPLESETSPADRVRNWFRTHVRSRKDISQVGGLDNSDMLVAGADPVPHTHAQAGVASTLSSGYPSANGADTAAGNRTEGIDGTERSIKQKKRSSFFNKLAPSLSTKDAKVEEKREFVHEPSLARGKSNGINGGGLDVPPIPKHLKQDGASPIATDERASRFKEVMP</sequence>
<evidence type="ECO:0000313" key="3">
    <source>
        <dbReference type="Proteomes" id="UP000222788"/>
    </source>
</evidence>
<dbReference type="InterPro" id="IPR024527">
    <property type="entry name" value="Eisosome1"/>
</dbReference>
<feature type="compositionally biased region" description="Polar residues" evidence="1">
    <location>
        <begin position="879"/>
        <end position="931"/>
    </location>
</feature>
<dbReference type="Proteomes" id="UP000222788">
    <property type="component" value="Unassembled WGS sequence"/>
</dbReference>
<dbReference type="STRING" id="1035309.A0A2C5X4H6"/>
<accession>A0A2C5X4H6</accession>
<feature type="region of interest" description="Disordered" evidence="1">
    <location>
        <begin position="828"/>
        <end position="978"/>
    </location>
</feature>
<feature type="region of interest" description="Disordered" evidence="1">
    <location>
        <begin position="318"/>
        <end position="364"/>
    </location>
</feature>
<dbReference type="PANTHER" id="PTHR28298:SF1">
    <property type="entry name" value="EISOSOME PROTEIN 1"/>
    <property type="match status" value="1"/>
</dbReference>
<dbReference type="OrthoDB" id="4070583at2759"/>
<evidence type="ECO:0008006" key="4">
    <source>
        <dbReference type="Google" id="ProtNLM"/>
    </source>
</evidence>
<feature type="compositionally biased region" description="Basic and acidic residues" evidence="1">
    <location>
        <begin position="482"/>
        <end position="513"/>
    </location>
</feature>
<evidence type="ECO:0000313" key="2">
    <source>
        <dbReference type="EMBL" id="PHH53167.1"/>
    </source>
</evidence>
<feature type="compositionally biased region" description="Low complexity" evidence="1">
    <location>
        <begin position="649"/>
        <end position="672"/>
    </location>
</feature>
<feature type="compositionally biased region" description="Basic and acidic residues" evidence="1">
    <location>
        <begin position="1067"/>
        <end position="1076"/>
    </location>
</feature>
<name>A0A2C5X4H6_9PEZI</name>
<feature type="compositionally biased region" description="Polar residues" evidence="1">
    <location>
        <begin position="105"/>
        <end position="114"/>
    </location>
</feature>
<feature type="compositionally biased region" description="Polar residues" evidence="1">
    <location>
        <begin position="755"/>
        <end position="764"/>
    </location>
</feature>
<dbReference type="Pfam" id="PF12757">
    <property type="entry name" value="Eisosome1"/>
    <property type="match status" value="1"/>
</dbReference>
<comment type="caution">
    <text evidence="2">The sequence shown here is derived from an EMBL/GenBank/DDBJ whole genome shotgun (WGS) entry which is preliminary data.</text>
</comment>
<dbReference type="AlphaFoldDB" id="A0A2C5X4H6"/>
<dbReference type="EMBL" id="APWK03000049">
    <property type="protein sequence ID" value="PHH53167.1"/>
    <property type="molecule type" value="Genomic_DNA"/>
</dbReference>
<feature type="compositionally biased region" description="Basic and acidic residues" evidence="1">
    <location>
        <begin position="1143"/>
        <end position="1155"/>
    </location>
</feature>
<reference evidence="2 3" key="1">
    <citation type="journal article" date="2013" name="Fungal Biol.">
        <title>Analysis of microsatellite markers in the genome of the plant pathogen Ceratocystis fimbriata.</title>
        <authorList>
            <person name="Simpson M.C."/>
            <person name="Wilken P.M."/>
            <person name="Coetzee M.P."/>
            <person name="Wingfield M.J."/>
            <person name="Wingfield B.D."/>
        </authorList>
    </citation>
    <scope>NUCLEOTIDE SEQUENCE [LARGE SCALE GENOMIC DNA]</scope>
    <source>
        <strain evidence="2 3">CBS 114723</strain>
    </source>
</reference>
<feature type="compositionally biased region" description="Basic and acidic residues" evidence="1">
    <location>
        <begin position="1095"/>
        <end position="1107"/>
    </location>
</feature>
<feature type="compositionally biased region" description="Basic and acidic residues" evidence="1">
    <location>
        <begin position="796"/>
        <end position="808"/>
    </location>
</feature>
<keyword evidence="3" id="KW-1185">Reference proteome</keyword>
<dbReference type="GO" id="GO:0070941">
    <property type="term" value="P:eisosome assembly"/>
    <property type="evidence" value="ECO:0007669"/>
    <property type="project" value="TreeGrafter"/>
</dbReference>
<protein>
    <recommendedName>
        <fullName evidence="4">Eisosome protein 1</fullName>
    </recommendedName>
</protein>
<feature type="region of interest" description="Disordered" evidence="1">
    <location>
        <begin position="261"/>
        <end position="281"/>
    </location>
</feature>
<feature type="compositionally biased region" description="Basic and acidic residues" evidence="1">
    <location>
        <begin position="947"/>
        <end position="961"/>
    </location>
</feature>
<feature type="compositionally biased region" description="Basic residues" evidence="1">
    <location>
        <begin position="321"/>
        <end position="332"/>
    </location>
</feature>
<feature type="compositionally biased region" description="Polar residues" evidence="1">
    <location>
        <begin position="722"/>
        <end position="735"/>
    </location>
</feature>
<feature type="region of interest" description="Disordered" evidence="1">
    <location>
        <begin position="481"/>
        <end position="808"/>
    </location>
</feature>
<organism evidence="2 3">
    <name type="scientific">Ceratocystis fimbriata CBS 114723</name>
    <dbReference type="NCBI Taxonomy" id="1035309"/>
    <lineage>
        <taxon>Eukaryota</taxon>
        <taxon>Fungi</taxon>
        <taxon>Dikarya</taxon>
        <taxon>Ascomycota</taxon>
        <taxon>Pezizomycotina</taxon>
        <taxon>Sordariomycetes</taxon>
        <taxon>Hypocreomycetidae</taxon>
        <taxon>Microascales</taxon>
        <taxon>Ceratocystidaceae</taxon>
        <taxon>Ceratocystis</taxon>
    </lineage>
</organism>
<feature type="compositionally biased region" description="Basic and acidic residues" evidence="1">
    <location>
        <begin position="543"/>
        <end position="554"/>
    </location>
</feature>
<feature type="region of interest" description="Disordered" evidence="1">
    <location>
        <begin position="86"/>
        <end position="114"/>
    </location>
</feature>
<feature type="compositionally biased region" description="Low complexity" evidence="1">
    <location>
        <begin position="601"/>
        <end position="631"/>
    </location>
</feature>
<feature type="region of interest" description="Disordered" evidence="1">
    <location>
        <begin position="1047"/>
        <end position="1155"/>
    </location>
</feature>